<keyword evidence="3" id="KW-1185">Reference proteome</keyword>
<protein>
    <recommendedName>
        <fullName evidence="4">G-protein coupled receptors family 1 profile domain-containing protein</fullName>
    </recommendedName>
</protein>
<gene>
    <name evidence="2" type="ORF">CONCODRAFT_4961</name>
</gene>
<accession>A0A137PB23</accession>
<sequence length="99" mass="10865">MSSLLELKLKIQEGAESFLLPYSIQGVIVGILGILLTVPVLWIILRSNLKKLHPDLIMSCVLCFINLSASISLLFTCAFILGGNNLLVYNDSLCDLQTN</sequence>
<proteinExistence type="predicted"/>
<evidence type="ECO:0008006" key="4">
    <source>
        <dbReference type="Google" id="ProtNLM"/>
    </source>
</evidence>
<keyword evidence="1" id="KW-0472">Membrane</keyword>
<name>A0A137PB23_CONC2</name>
<evidence type="ECO:0000313" key="3">
    <source>
        <dbReference type="Proteomes" id="UP000070444"/>
    </source>
</evidence>
<evidence type="ECO:0000256" key="1">
    <source>
        <dbReference type="SAM" id="Phobius"/>
    </source>
</evidence>
<dbReference type="Proteomes" id="UP000070444">
    <property type="component" value="Unassembled WGS sequence"/>
</dbReference>
<feature type="transmembrane region" description="Helical" evidence="1">
    <location>
        <begin position="56"/>
        <end position="81"/>
    </location>
</feature>
<keyword evidence="1" id="KW-0812">Transmembrane</keyword>
<dbReference type="EMBL" id="KQ964457">
    <property type="protein sequence ID" value="KXN72217.1"/>
    <property type="molecule type" value="Genomic_DNA"/>
</dbReference>
<keyword evidence="1" id="KW-1133">Transmembrane helix</keyword>
<evidence type="ECO:0000313" key="2">
    <source>
        <dbReference type="EMBL" id="KXN72217.1"/>
    </source>
</evidence>
<feature type="transmembrane region" description="Helical" evidence="1">
    <location>
        <begin position="20"/>
        <end position="44"/>
    </location>
</feature>
<organism evidence="2 3">
    <name type="scientific">Conidiobolus coronatus (strain ATCC 28846 / CBS 209.66 / NRRL 28638)</name>
    <name type="common">Delacroixia coronata</name>
    <dbReference type="NCBI Taxonomy" id="796925"/>
    <lineage>
        <taxon>Eukaryota</taxon>
        <taxon>Fungi</taxon>
        <taxon>Fungi incertae sedis</taxon>
        <taxon>Zoopagomycota</taxon>
        <taxon>Entomophthoromycotina</taxon>
        <taxon>Entomophthoromycetes</taxon>
        <taxon>Entomophthorales</taxon>
        <taxon>Ancylistaceae</taxon>
        <taxon>Conidiobolus</taxon>
    </lineage>
</organism>
<reference evidence="2 3" key="1">
    <citation type="journal article" date="2015" name="Genome Biol. Evol.">
        <title>Phylogenomic analyses indicate that early fungi evolved digesting cell walls of algal ancestors of land plants.</title>
        <authorList>
            <person name="Chang Y."/>
            <person name="Wang S."/>
            <person name="Sekimoto S."/>
            <person name="Aerts A.L."/>
            <person name="Choi C."/>
            <person name="Clum A."/>
            <person name="LaButti K.M."/>
            <person name="Lindquist E.A."/>
            <person name="Yee Ngan C."/>
            <person name="Ohm R.A."/>
            <person name="Salamov A.A."/>
            <person name="Grigoriev I.V."/>
            <person name="Spatafora J.W."/>
            <person name="Berbee M.L."/>
        </authorList>
    </citation>
    <scope>NUCLEOTIDE SEQUENCE [LARGE SCALE GENOMIC DNA]</scope>
    <source>
        <strain evidence="2 3">NRRL 28638</strain>
    </source>
</reference>
<dbReference type="AlphaFoldDB" id="A0A137PB23"/>